<dbReference type="InterPro" id="IPR007842">
    <property type="entry name" value="HEPN_dom"/>
</dbReference>
<dbReference type="SMART" id="SM00748">
    <property type="entry name" value="HEPN"/>
    <property type="match status" value="1"/>
</dbReference>
<dbReference type="SUPFAM" id="SSF81593">
    <property type="entry name" value="Nucleotidyltransferase substrate binding subunit/domain"/>
    <property type="match status" value="1"/>
</dbReference>
<comment type="caution">
    <text evidence="2">The sequence shown here is derived from an EMBL/GenBank/DDBJ whole genome shotgun (WGS) entry which is preliminary data.</text>
</comment>
<accession>A0A3S3UD22</accession>
<evidence type="ECO:0000313" key="3">
    <source>
        <dbReference type="Proteomes" id="UP000287615"/>
    </source>
</evidence>
<name>A0A3S3UD22_9BACT</name>
<dbReference type="AlphaFoldDB" id="A0A3S3UD22"/>
<dbReference type="Proteomes" id="UP000287615">
    <property type="component" value="Unassembled WGS sequence"/>
</dbReference>
<dbReference type="Gene3D" id="1.20.120.330">
    <property type="entry name" value="Nucleotidyltransferases domain 2"/>
    <property type="match status" value="1"/>
</dbReference>
<feature type="domain" description="HEPN" evidence="1">
    <location>
        <begin position="9"/>
        <end position="118"/>
    </location>
</feature>
<protein>
    <submittedName>
        <fullName evidence="2">HEPN domain-containing protein</fullName>
    </submittedName>
</protein>
<dbReference type="EMBL" id="MTKR01000293">
    <property type="protein sequence ID" value="RWX49033.1"/>
    <property type="molecule type" value="Genomic_DNA"/>
</dbReference>
<evidence type="ECO:0000259" key="1">
    <source>
        <dbReference type="PROSITE" id="PS50910"/>
    </source>
</evidence>
<sequence>MNDKYKEWLRQAEYDMDTADAMFASGRYFYAVFMCHLSIEKSLKGLHSKILDEVPPRSHNLLFLLEKINRKPEQELEKFITRLNTASVATRYPDELAKIQAAYTKEITKEMIKKSKEVLQWVTTQF</sequence>
<reference evidence="2 3" key="1">
    <citation type="submission" date="2017-01" db="EMBL/GenBank/DDBJ databases">
        <title>The cable genome- insights into the physiology and evolution of filamentous bacteria capable of sulfide oxidation via long distance electron transfer.</title>
        <authorList>
            <person name="Schreiber L."/>
            <person name="Bjerg J.T."/>
            <person name="Boggild A."/>
            <person name="Van De Vossenberg J."/>
            <person name="Meysman F."/>
            <person name="Nielsen L.P."/>
            <person name="Schramm A."/>
            <person name="Kjeldsen K.U."/>
        </authorList>
    </citation>
    <scope>NUCLEOTIDE SEQUENCE [LARGE SCALE GENOMIC DNA]</scope>
    <source>
        <strain evidence="2">A3</strain>
    </source>
</reference>
<dbReference type="PROSITE" id="PS50910">
    <property type="entry name" value="HEPN"/>
    <property type="match status" value="1"/>
</dbReference>
<dbReference type="Pfam" id="PF05168">
    <property type="entry name" value="HEPN"/>
    <property type="match status" value="1"/>
</dbReference>
<evidence type="ECO:0000313" key="2">
    <source>
        <dbReference type="EMBL" id="RWX49033.1"/>
    </source>
</evidence>
<organism evidence="2 3">
    <name type="scientific">Candidatus Electrothrix marina</name>
    <dbReference type="NCBI Taxonomy" id="1859130"/>
    <lineage>
        <taxon>Bacteria</taxon>
        <taxon>Pseudomonadati</taxon>
        <taxon>Thermodesulfobacteriota</taxon>
        <taxon>Desulfobulbia</taxon>
        <taxon>Desulfobulbales</taxon>
        <taxon>Desulfobulbaceae</taxon>
        <taxon>Candidatus Electrothrix</taxon>
    </lineage>
</organism>
<gene>
    <name evidence="2" type="ORF">VU00_12932</name>
</gene>
<proteinExistence type="predicted"/>